<dbReference type="GO" id="GO:0003824">
    <property type="term" value="F:catalytic activity"/>
    <property type="evidence" value="ECO:0007669"/>
    <property type="project" value="InterPro"/>
</dbReference>
<dbReference type="SUPFAM" id="SSF56219">
    <property type="entry name" value="DNase I-like"/>
    <property type="match status" value="1"/>
</dbReference>
<gene>
    <name evidence="4" type="ORF">TAV2_LOCUS6569</name>
</gene>
<dbReference type="PANTHER" id="PTHR33116">
    <property type="entry name" value="REVERSE TRANSCRIPTASE ZINC-BINDING DOMAIN-CONTAINING PROTEIN-RELATED-RELATED"/>
    <property type="match status" value="1"/>
</dbReference>
<feature type="region of interest" description="Disordered" evidence="1">
    <location>
        <begin position="54"/>
        <end position="135"/>
    </location>
</feature>
<dbReference type="InterPro" id="IPR005135">
    <property type="entry name" value="Endo/exonuclease/phosphatase"/>
</dbReference>
<reference evidence="4 5" key="1">
    <citation type="submission" date="2022-03" db="EMBL/GenBank/DDBJ databases">
        <authorList>
            <person name="Nunn A."/>
            <person name="Chopra R."/>
            <person name="Nunn A."/>
            <person name="Contreras Garrido A."/>
        </authorList>
    </citation>
    <scope>NUCLEOTIDE SEQUENCE [LARGE SCALE GENOMIC DNA]</scope>
</reference>
<organism evidence="4 5">
    <name type="scientific">Thlaspi arvense</name>
    <name type="common">Field penny-cress</name>
    <dbReference type="NCBI Taxonomy" id="13288"/>
    <lineage>
        <taxon>Eukaryota</taxon>
        <taxon>Viridiplantae</taxon>
        <taxon>Streptophyta</taxon>
        <taxon>Embryophyta</taxon>
        <taxon>Tracheophyta</taxon>
        <taxon>Spermatophyta</taxon>
        <taxon>Magnoliopsida</taxon>
        <taxon>eudicotyledons</taxon>
        <taxon>Gunneridae</taxon>
        <taxon>Pentapetalae</taxon>
        <taxon>rosids</taxon>
        <taxon>malvids</taxon>
        <taxon>Brassicales</taxon>
        <taxon>Brassicaceae</taxon>
        <taxon>Thlaspideae</taxon>
        <taxon>Thlaspi</taxon>
    </lineage>
</organism>
<dbReference type="EMBL" id="OU466858">
    <property type="protein sequence ID" value="CAH2047747.1"/>
    <property type="molecule type" value="Genomic_DNA"/>
</dbReference>
<feature type="domain" description="Endonuclease/exonuclease/phosphatase" evidence="2">
    <location>
        <begin position="203"/>
        <end position="427"/>
    </location>
</feature>
<evidence type="ECO:0000313" key="4">
    <source>
        <dbReference type="EMBL" id="CAH2047747.1"/>
    </source>
</evidence>
<dbReference type="Pfam" id="PF03372">
    <property type="entry name" value="Exo_endo_phos"/>
    <property type="match status" value="1"/>
</dbReference>
<accession>A0AAU9RUU9</accession>
<feature type="domain" description="Reverse transcriptase zinc-binding" evidence="3">
    <location>
        <begin position="806"/>
        <end position="862"/>
    </location>
</feature>
<feature type="compositionally biased region" description="Basic and acidic residues" evidence="1">
    <location>
        <begin position="113"/>
        <end position="126"/>
    </location>
</feature>
<dbReference type="InterPro" id="IPR036691">
    <property type="entry name" value="Endo/exonu/phosph_ase_sf"/>
</dbReference>
<keyword evidence="5" id="KW-1185">Reference proteome</keyword>
<proteinExistence type="predicted"/>
<evidence type="ECO:0000313" key="5">
    <source>
        <dbReference type="Proteomes" id="UP000836841"/>
    </source>
</evidence>
<evidence type="ECO:0000256" key="1">
    <source>
        <dbReference type="SAM" id="MobiDB-lite"/>
    </source>
</evidence>
<evidence type="ECO:0000259" key="2">
    <source>
        <dbReference type="Pfam" id="PF03372"/>
    </source>
</evidence>
<dbReference type="InterPro" id="IPR026960">
    <property type="entry name" value="RVT-Znf"/>
</dbReference>
<dbReference type="AlphaFoldDB" id="A0AAU9RUU9"/>
<feature type="non-terminal residue" evidence="4">
    <location>
        <position position="967"/>
    </location>
</feature>
<protein>
    <recommendedName>
        <fullName evidence="6">Reverse transcriptase zinc-binding domain-containing protein</fullName>
    </recommendedName>
</protein>
<dbReference type="PANTHER" id="PTHR33116:SF78">
    <property type="entry name" value="OS12G0587133 PROTEIN"/>
    <property type="match status" value="1"/>
</dbReference>
<dbReference type="Proteomes" id="UP000836841">
    <property type="component" value="Chromosome 2"/>
</dbReference>
<name>A0AAU9RUU9_THLAR</name>
<sequence length="967" mass="109254">LATAVGKPESLAPETERKLNFEIAKIWVRVNLLAPLPKKIISGFSNGRECSRFVNGRQSSAKSTRSRSRESCGTRRSRPGRSAADRRNLKVPQEVDILQTTPPETLKGSVHPQEGEPRMLEVDRTPVSEPETVSERINGGVPASVASTIAATKAGPSTVIVLHKDLAPHATQAEKRSLLPGLQPEEWPQGHDRLENFIIFFAWNIRGLNSITRHTMVKEWISSHRPLFGAFLETHVQPSNSSRISRAIPSGWSFFANFDHHETARIVVVWDPSVTMTIYQVSAQAITCGIFILSQNITLTVTFVYGFNLANERRALWDELSVLNASTPVSRAPWAVLGDFNQILRANQHSNHLDLEVDSAGMEEFNLATQEAEVFEAQAKGLPFSWWNNQEGNPIAKKIDHALINQQWAMLFPDAYSEFMEPHQSDHAPCLFRMSGFHQRISKPFKFFHHIIDHPLYTKTVREAWRCDVIQGSAQFKLMRSLKLLKMDLRGLNKRYYSGISARVKDQAAKISGLEMNPAKSEIFFGGYNDSEARVLSGISGIKIGAFPTRYLGLPLNPAKISMATLQPFLERITSKLHSWTVKLLSFAGKIRLIASVIYEMVNFWSSVFVLPKSFYAKVDSLCAAFLWRNKTGSAAGARVAWRDVCKLTEEGGIGIRLLEDFQLVFRLNQVWNFFTNAGSLWVAWLRNHVFRRKSFWATEDSSRLSKAVRSMLQLKPHLLDFMRCDLNNGELASFWFDCWTDLGPLISVTGESGPRNLKVRRDARVIEATRHGDWIFPPARSTQMENLQIALSAIPPPQVALGQHIPRSSFVAWLALLRRLPTRDRLRRWGMSVPLDCVLCSSGVETHHHLFFECGFSTSIWCFFSSKIWVNPPLDLHSAAAWIMQARPQTRSNPQALAIIKLIFQSCIYLVWKERNARIFTSSSSTPESSRAVLDRMMRDRLLSLTPCSPSSPSLLEFYFACTRPP</sequence>
<dbReference type="Pfam" id="PF13966">
    <property type="entry name" value="zf-RVT"/>
    <property type="match status" value="1"/>
</dbReference>
<feature type="non-terminal residue" evidence="4">
    <location>
        <position position="1"/>
    </location>
</feature>
<evidence type="ECO:0000259" key="3">
    <source>
        <dbReference type="Pfam" id="PF13966"/>
    </source>
</evidence>
<evidence type="ECO:0008006" key="6">
    <source>
        <dbReference type="Google" id="ProtNLM"/>
    </source>
</evidence>
<dbReference type="Gene3D" id="3.60.10.10">
    <property type="entry name" value="Endonuclease/exonuclease/phosphatase"/>
    <property type="match status" value="1"/>
</dbReference>